<proteinExistence type="predicted"/>
<reference evidence="1" key="1">
    <citation type="journal article" date="2013" name="Genetics">
        <title>The draft genome and transcriptome of Panagrellus redivivus are shaped by the harsh demands of a free-living lifestyle.</title>
        <authorList>
            <person name="Srinivasan J."/>
            <person name="Dillman A.R."/>
            <person name="Macchietto M.G."/>
            <person name="Heikkinen L."/>
            <person name="Lakso M."/>
            <person name="Fracchia K.M."/>
            <person name="Antoshechkin I."/>
            <person name="Mortazavi A."/>
            <person name="Wong G."/>
            <person name="Sternberg P.W."/>
        </authorList>
    </citation>
    <scope>NUCLEOTIDE SEQUENCE [LARGE SCALE GENOMIC DNA]</scope>
    <source>
        <strain evidence="1">MT8872</strain>
    </source>
</reference>
<sequence length="286" mass="32817">MPYPISKLAYGLRCRLHDLATHHERYNLQIAAGNPSICPPIQIVQNSSDYIELVFPESGEKPSVFPHTLTDINDDWLSGVKNFGILKTKSNHNIFNDLTFLKNVLIGSGIFRMVNWDFSNNFLEILRSFQGSFPSTSIIISNGTNLSFTELFTTFPNSKNLRINATTISNTWLTDISHFNGQLSTLEFPFCDNFLDNVTSHQLMAFFKVCCFSGYLQCDIIHHFQAQTPGFNFKVSGYTDKTKYFYKLRSELQQQLPPFEDFNQRQQGKLLYFGYLDETVTTFCIP</sequence>
<keyword evidence="1" id="KW-1185">Reference proteome</keyword>
<dbReference type="Proteomes" id="UP000492821">
    <property type="component" value="Unassembled WGS sequence"/>
</dbReference>
<evidence type="ECO:0000313" key="2">
    <source>
        <dbReference type="WBParaSite" id="Pan_g6589.t2"/>
    </source>
</evidence>
<accession>A0A7E4W351</accession>
<protein>
    <submittedName>
        <fullName evidence="2">FBA_2 domain-containing protein</fullName>
    </submittedName>
</protein>
<name>A0A7E4W351_PANRE</name>
<dbReference type="WBParaSite" id="Pan_g6589.t2">
    <property type="protein sequence ID" value="Pan_g6589.t2"/>
    <property type="gene ID" value="Pan_g6589"/>
</dbReference>
<organism evidence="1 2">
    <name type="scientific">Panagrellus redivivus</name>
    <name type="common">Microworm</name>
    <dbReference type="NCBI Taxonomy" id="6233"/>
    <lineage>
        <taxon>Eukaryota</taxon>
        <taxon>Metazoa</taxon>
        <taxon>Ecdysozoa</taxon>
        <taxon>Nematoda</taxon>
        <taxon>Chromadorea</taxon>
        <taxon>Rhabditida</taxon>
        <taxon>Tylenchina</taxon>
        <taxon>Panagrolaimomorpha</taxon>
        <taxon>Panagrolaimoidea</taxon>
        <taxon>Panagrolaimidae</taxon>
        <taxon>Panagrellus</taxon>
    </lineage>
</organism>
<evidence type="ECO:0000313" key="1">
    <source>
        <dbReference type="Proteomes" id="UP000492821"/>
    </source>
</evidence>
<dbReference type="AlphaFoldDB" id="A0A7E4W351"/>
<reference evidence="2" key="2">
    <citation type="submission" date="2020-10" db="UniProtKB">
        <authorList>
            <consortium name="WormBaseParasite"/>
        </authorList>
    </citation>
    <scope>IDENTIFICATION</scope>
</reference>